<accession>A0A7S2AZY3</accession>
<protein>
    <recommendedName>
        <fullName evidence="7">GPI-anchor transamidase</fullName>
    </recommendedName>
</protein>
<dbReference type="GO" id="GO:0016255">
    <property type="term" value="P:attachment of GPI anchor to protein"/>
    <property type="evidence" value="ECO:0007669"/>
    <property type="project" value="InterPro"/>
</dbReference>
<dbReference type="GO" id="GO:0006506">
    <property type="term" value="P:GPI anchor biosynthetic process"/>
    <property type="evidence" value="ECO:0007669"/>
    <property type="project" value="UniProtKB-UniPathway"/>
</dbReference>
<dbReference type="AlphaFoldDB" id="A0A7S2AZY3"/>
<comment type="similarity">
    <text evidence="2">Belongs to the peptidase C13 family.</text>
</comment>
<keyword evidence="5" id="KW-0472">Membrane</keyword>
<evidence type="ECO:0008006" key="7">
    <source>
        <dbReference type="Google" id="ProtNLM"/>
    </source>
</evidence>
<dbReference type="GO" id="GO:0042765">
    <property type="term" value="C:GPI-anchor transamidase complex"/>
    <property type="evidence" value="ECO:0007669"/>
    <property type="project" value="InterPro"/>
</dbReference>
<evidence type="ECO:0000256" key="4">
    <source>
        <dbReference type="ARBA" id="ARBA00022729"/>
    </source>
</evidence>
<dbReference type="Pfam" id="PF01650">
    <property type="entry name" value="Peptidase_C13"/>
    <property type="match status" value="1"/>
</dbReference>
<dbReference type="InterPro" id="IPR001096">
    <property type="entry name" value="Peptidase_C13"/>
</dbReference>
<feature type="transmembrane region" description="Helical" evidence="5">
    <location>
        <begin position="202"/>
        <end position="224"/>
    </location>
</feature>
<keyword evidence="5" id="KW-1133">Transmembrane helix</keyword>
<evidence type="ECO:0000256" key="2">
    <source>
        <dbReference type="ARBA" id="ARBA00009941"/>
    </source>
</evidence>
<dbReference type="UniPathway" id="UPA00196"/>
<dbReference type="GO" id="GO:0003923">
    <property type="term" value="F:GPI-anchor transamidase activity"/>
    <property type="evidence" value="ECO:0007669"/>
    <property type="project" value="InterPro"/>
</dbReference>
<dbReference type="Gene3D" id="3.40.50.1460">
    <property type="match status" value="1"/>
</dbReference>
<name>A0A7S2AZY3_9STRA</name>
<keyword evidence="3" id="KW-0337">GPI-anchor biosynthesis</keyword>
<gene>
    <name evidence="6" type="ORF">DSPE1174_LOCUS4624</name>
</gene>
<dbReference type="EMBL" id="HBGS01008782">
    <property type="protein sequence ID" value="CAD9382481.1"/>
    <property type="molecule type" value="Transcribed_RNA"/>
</dbReference>
<evidence type="ECO:0000256" key="3">
    <source>
        <dbReference type="ARBA" id="ARBA00022502"/>
    </source>
</evidence>
<evidence type="ECO:0000256" key="5">
    <source>
        <dbReference type="SAM" id="Phobius"/>
    </source>
</evidence>
<proteinExistence type="inferred from homology"/>
<dbReference type="GO" id="GO:0006508">
    <property type="term" value="P:proteolysis"/>
    <property type="evidence" value="ECO:0007669"/>
    <property type="project" value="InterPro"/>
</dbReference>
<evidence type="ECO:0000256" key="1">
    <source>
        <dbReference type="ARBA" id="ARBA00004687"/>
    </source>
</evidence>
<comment type="pathway">
    <text evidence="1">Glycolipid biosynthesis; glycosylphosphatidylinositol-anchor biosynthesis.</text>
</comment>
<dbReference type="PANTHER" id="PTHR48067:SF1">
    <property type="entry name" value="GPI-ANCHOR TRANSAMIDASE"/>
    <property type="match status" value="1"/>
</dbReference>
<dbReference type="InterPro" id="IPR028361">
    <property type="entry name" value="GPI_transamidase"/>
</dbReference>
<keyword evidence="5" id="KW-0812">Transmembrane</keyword>
<keyword evidence="4" id="KW-0732">Signal</keyword>
<organism evidence="6">
    <name type="scientific">Octactis speculum</name>
    <dbReference type="NCBI Taxonomy" id="3111310"/>
    <lineage>
        <taxon>Eukaryota</taxon>
        <taxon>Sar</taxon>
        <taxon>Stramenopiles</taxon>
        <taxon>Ochrophyta</taxon>
        <taxon>Dictyochophyceae</taxon>
        <taxon>Dictyochales</taxon>
        <taxon>Dictyochaceae</taxon>
        <taxon>Octactis</taxon>
    </lineage>
</organism>
<reference evidence="6" key="1">
    <citation type="submission" date="2021-01" db="EMBL/GenBank/DDBJ databases">
        <authorList>
            <person name="Corre E."/>
            <person name="Pelletier E."/>
            <person name="Niang G."/>
            <person name="Scheremetjew M."/>
            <person name="Finn R."/>
            <person name="Kale V."/>
            <person name="Holt S."/>
            <person name="Cochrane G."/>
            <person name="Meng A."/>
            <person name="Brown T."/>
            <person name="Cohen L."/>
        </authorList>
    </citation>
    <scope>NUCLEOTIDE SEQUENCE</scope>
    <source>
        <strain evidence="6">CCMP1381</strain>
    </source>
</reference>
<sequence length="225" mass="24748">MQEELSSVDLGRAFLEMHLKRRYGHVLLVLDTCQAATLANAIDAPNISVIASSLPGQNSYALHADPTLGVSTIDRFTAVADHFFKRKGGDLAATNLGEMVKEFHPSLLRSDIFVSAKEPTFSLTPVTNYFGSQFTPVLTSETTGHEFGVLGAVSTERNNSRRIEFSLPDGKSNKYRFVLGESEVLSHLEPHMRLRMPKPERSSGVSAFLFFFIIALIGGVLLIFT</sequence>
<dbReference type="PANTHER" id="PTHR48067">
    <property type="entry name" value="GPI-ANCHOR TRANSAMIDASE"/>
    <property type="match status" value="1"/>
</dbReference>
<evidence type="ECO:0000313" key="6">
    <source>
        <dbReference type="EMBL" id="CAD9382481.1"/>
    </source>
</evidence>